<protein>
    <submittedName>
        <fullName evidence="1">Uncharacterized protein</fullName>
    </submittedName>
</protein>
<sequence>MSVDSRSRRLTWLARGGWGLDRSQAACRVSATAATQPTIFRNSLLATRFYPRVAAWPFERVECGWGLDRSQAACRVSAIAATQPTFFRNSLLASTLGLPLGHSSALNAVGDWIAVKQPAGSPLSLRPSLLSFGTRISLLPSGCRLAIRAR</sequence>
<keyword evidence="2" id="KW-1185">Reference proteome</keyword>
<gene>
    <name evidence="1" type="ORF">Pla100_27720</name>
</gene>
<name>A0A5C6AAW7_9BACT</name>
<dbReference type="AlphaFoldDB" id="A0A5C6AAW7"/>
<comment type="caution">
    <text evidence="1">The sequence shown here is derived from an EMBL/GenBank/DDBJ whole genome shotgun (WGS) entry which is preliminary data.</text>
</comment>
<dbReference type="Proteomes" id="UP000316213">
    <property type="component" value="Unassembled WGS sequence"/>
</dbReference>
<reference evidence="1 2" key="1">
    <citation type="submission" date="2019-02" db="EMBL/GenBank/DDBJ databases">
        <title>Deep-cultivation of Planctomycetes and their phenomic and genomic characterization uncovers novel biology.</title>
        <authorList>
            <person name="Wiegand S."/>
            <person name="Jogler M."/>
            <person name="Boedeker C."/>
            <person name="Pinto D."/>
            <person name="Vollmers J."/>
            <person name="Rivas-Marin E."/>
            <person name="Kohn T."/>
            <person name="Peeters S.H."/>
            <person name="Heuer A."/>
            <person name="Rast P."/>
            <person name="Oberbeckmann S."/>
            <person name="Bunk B."/>
            <person name="Jeske O."/>
            <person name="Meyerdierks A."/>
            <person name="Storesund J.E."/>
            <person name="Kallscheuer N."/>
            <person name="Luecker S."/>
            <person name="Lage O.M."/>
            <person name="Pohl T."/>
            <person name="Merkel B.J."/>
            <person name="Hornburger P."/>
            <person name="Mueller R.-W."/>
            <person name="Bruemmer F."/>
            <person name="Labrenz M."/>
            <person name="Spormann A.M."/>
            <person name="Op Den Camp H."/>
            <person name="Overmann J."/>
            <person name="Amann R."/>
            <person name="Jetten M.S.M."/>
            <person name="Mascher T."/>
            <person name="Medema M.H."/>
            <person name="Devos D.P."/>
            <person name="Kaster A.-K."/>
            <person name="Ovreas L."/>
            <person name="Rohde M."/>
            <person name="Galperin M.Y."/>
            <person name="Jogler C."/>
        </authorList>
    </citation>
    <scope>NUCLEOTIDE SEQUENCE [LARGE SCALE GENOMIC DNA]</scope>
    <source>
        <strain evidence="1 2">Pla100</strain>
    </source>
</reference>
<evidence type="ECO:0000313" key="2">
    <source>
        <dbReference type="Proteomes" id="UP000316213"/>
    </source>
</evidence>
<dbReference type="EMBL" id="SJPM01000005">
    <property type="protein sequence ID" value="TWT96295.1"/>
    <property type="molecule type" value="Genomic_DNA"/>
</dbReference>
<evidence type="ECO:0000313" key="1">
    <source>
        <dbReference type="EMBL" id="TWT96295.1"/>
    </source>
</evidence>
<accession>A0A5C6AAW7</accession>
<organism evidence="1 2">
    <name type="scientific">Neorhodopirellula pilleata</name>
    <dbReference type="NCBI Taxonomy" id="2714738"/>
    <lineage>
        <taxon>Bacteria</taxon>
        <taxon>Pseudomonadati</taxon>
        <taxon>Planctomycetota</taxon>
        <taxon>Planctomycetia</taxon>
        <taxon>Pirellulales</taxon>
        <taxon>Pirellulaceae</taxon>
        <taxon>Neorhodopirellula</taxon>
    </lineage>
</organism>
<proteinExistence type="predicted"/>